<dbReference type="AlphaFoldDB" id="B0TH19"/>
<dbReference type="InterPro" id="IPR029063">
    <property type="entry name" value="SAM-dependent_MTases_sf"/>
</dbReference>
<dbReference type="Gene3D" id="3.40.50.720">
    <property type="entry name" value="NAD(P)-binding Rossmann-like Domain"/>
    <property type="match status" value="1"/>
</dbReference>
<reference evidence="1 2" key="1">
    <citation type="journal article" date="2008" name="J. Bacteriol.">
        <title>The genome of Heliobacterium modesticaldum, a phototrophic representative of the Firmicutes containing the simplest photosynthetic apparatus.</title>
        <authorList>
            <person name="Sattley W.M."/>
            <person name="Madigan M.T."/>
            <person name="Swingley W.D."/>
            <person name="Cheung P.C."/>
            <person name="Clocksin K.M."/>
            <person name="Conrad A.L."/>
            <person name="Dejesa L.C."/>
            <person name="Honchak B.M."/>
            <person name="Jung D.O."/>
            <person name="Karbach L.E."/>
            <person name="Kurdoglu A."/>
            <person name="Lahiri S."/>
            <person name="Mastrian S.D."/>
            <person name="Page L.E."/>
            <person name="Taylor H.L."/>
            <person name="Wang Z.T."/>
            <person name="Raymond J."/>
            <person name="Chen M."/>
            <person name="Blankenship R.E."/>
            <person name="Touchman J.W."/>
        </authorList>
    </citation>
    <scope>NUCLEOTIDE SEQUENCE [LARGE SCALE GENOMIC DNA]</scope>
    <source>
        <strain evidence="2">ATCC 51547 / Ice1</strain>
    </source>
</reference>
<dbReference type="KEGG" id="hmo:HM1_1232"/>
<dbReference type="Proteomes" id="UP000008550">
    <property type="component" value="Chromosome"/>
</dbReference>
<organism evidence="1 2">
    <name type="scientific">Heliobacterium modesticaldum (strain ATCC 51547 / Ice1)</name>
    <dbReference type="NCBI Taxonomy" id="498761"/>
    <lineage>
        <taxon>Bacteria</taxon>
        <taxon>Bacillati</taxon>
        <taxon>Bacillota</taxon>
        <taxon>Clostridia</taxon>
        <taxon>Eubacteriales</taxon>
        <taxon>Heliobacteriaceae</taxon>
        <taxon>Heliomicrobium</taxon>
    </lineage>
</organism>
<evidence type="ECO:0000313" key="2">
    <source>
        <dbReference type="Proteomes" id="UP000008550"/>
    </source>
</evidence>
<name>B0TH19_HELMI</name>
<dbReference type="EMBL" id="CP000930">
    <property type="protein sequence ID" value="ABZ83344.1"/>
    <property type="molecule type" value="Genomic_DNA"/>
</dbReference>
<sequence length="195" mass="22335">MIEMPTPDEAEQLGGLLHDDNFGSKACRRLWDAAADELMQRDGVERFLELSSYGWRYGNVYWPQLIVTRRYPLYFFQQHLKRRRRGSYVVAFHALVARIVADGVRELMIYGAGEAGRVLFQLAAMQGLRVLFFIDKKQHLWGKSLEGVQVVSLEEAASKGNAVFAVGSIAYLDEIRGEIERRYAPLGRPRIYTAY</sequence>
<dbReference type="HOGENOM" id="CLU_1394665_0_0_9"/>
<dbReference type="SUPFAM" id="SSF53335">
    <property type="entry name" value="S-adenosyl-L-methionine-dependent methyltransferases"/>
    <property type="match status" value="1"/>
</dbReference>
<gene>
    <name evidence="1" type="ORF">HM1_1232</name>
</gene>
<accession>B0TH19</accession>
<dbReference type="STRING" id="498761.HM1_1232"/>
<evidence type="ECO:0000313" key="1">
    <source>
        <dbReference type="EMBL" id="ABZ83344.1"/>
    </source>
</evidence>
<keyword evidence="2" id="KW-1185">Reference proteome</keyword>
<protein>
    <submittedName>
        <fullName evidence="1">Uncharacterized protein</fullName>
    </submittedName>
</protein>
<dbReference type="eggNOG" id="COG1086">
    <property type="taxonomic scope" value="Bacteria"/>
</dbReference>
<proteinExistence type="predicted"/>